<feature type="compositionally biased region" description="Basic and acidic residues" evidence="1">
    <location>
        <begin position="51"/>
        <end position="67"/>
    </location>
</feature>
<reference evidence="2" key="1">
    <citation type="journal article" date="2019" name="Sci. Rep.">
        <title>Draft genome of Tanacetum cinerariifolium, the natural source of mosquito coil.</title>
        <authorList>
            <person name="Yamashiro T."/>
            <person name="Shiraishi A."/>
            <person name="Satake H."/>
            <person name="Nakayama K."/>
        </authorList>
    </citation>
    <scope>NUCLEOTIDE SEQUENCE</scope>
</reference>
<organism evidence="2">
    <name type="scientific">Tanacetum cinerariifolium</name>
    <name type="common">Dalmatian daisy</name>
    <name type="synonym">Chrysanthemum cinerariifolium</name>
    <dbReference type="NCBI Taxonomy" id="118510"/>
    <lineage>
        <taxon>Eukaryota</taxon>
        <taxon>Viridiplantae</taxon>
        <taxon>Streptophyta</taxon>
        <taxon>Embryophyta</taxon>
        <taxon>Tracheophyta</taxon>
        <taxon>Spermatophyta</taxon>
        <taxon>Magnoliopsida</taxon>
        <taxon>eudicotyledons</taxon>
        <taxon>Gunneridae</taxon>
        <taxon>Pentapetalae</taxon>
        <taxon>asterids</taxon>
        <taxon>campanulids</taxon>
        <taxon>Asterales</taxon>
        <taxon>Asteraceae</taxon>
        <taxon>Asteroideae</taxon>
        <taxon>Anthemideae</taxon>
        <taxon>Anthemidinae</taxon>
        <taxon>Tanacetum</taxon>
    </lineage>
</organism>
<name>A0A699K347_TANCI</name>
<dbReference type="AlphaFoldDB" id="A0A699K347"/>
<feature type="region of interest" description="Disordered" evidence="1">
    <location>
        <begin position="1"/>
        <end position="32"/>
    </location>
</feature>
<evidence type="ECO:0000256" key="1">
    <source>
        <dbReference type="SAM" id="MobiDB-lite"/>
    </source>
</evidence>
<protein>
    <submittedName>
        <fullName evidence="2">Uncharacterized protein</fullName>
    </submittedName>
</protein>
<feature type="non-terminal residue" evidence="2">
    <location>
        <position position="1"/>
    </location>
</feature>
<sequence>CFSGHGGDGYVSEGYETASETEVVDDDNDESVSVNKTENLNDVIIKDQHKPLKEEQVSVESKEDYGRQRGYNLSIT</sequence>
<evidence type="ECO:0000313" key="2">
    <source>
        <dbReference type="EMBL" id="GFA73008.1"/>
    </source>
</evidence>
<proteinExistence type="predicted"/>
<accession>A0A699K347</accession>
<gene>
    <name evidence="2" type="ORF">Tci_644980</name>
</gene>
<comment type="caution">
    <text evidence="2">The sequence shown here is derived from an EMBL/GenBank/DDBJ whole genome shotgun (WGS) entry which is preliminary data.</text>
</comment>
<feature type="region of interest" description="Disordered" evidence="1">
    <location>
        <begin position="51"/>
        <end position="76"/>
    </location>
</feature>
<feature type="non-terminal residue" evidence="2">
    <location>
        <position position="76"/>
    </location>
</feature>
<dbReference type="EMBL" id="BKCJ010477024">
    <property type="protein sequence ID" value="GFA73008.1"/>
    <property type="molecule type" value="Genomic_DNA"/>
</dbReference>